<dbReference type="VEuPathDB" id="TriTrypDB:TcIL3000.11.11450"/>
<organism evidence="1">
    <name type="scientific">Trypanosoma congolense (strain IL3000)</name>
    <dbReference type="NCBI Taxonomy" id="1068625"/>
    <lineage>
        <taxon>Eukaryota</taxon>
        <taxon>Discoba</taxon>
        <taxon>Euglenozoa</taxon>
        <taxon>Kinetoplastea</taxon>
        <taxon>Metakinetoplastina</taxon>
        <taxon>Trypanosomatida</taxon>
        <taxon>Trypanosomatidae</taxon>
        <taxon>Trypanosoma</taxon>
        <taxon>Nannomonas</taxon>
    </lineage>
</organism>
<evidence type="ECO:0000313" key="1">
    <source>
        <dbReference type="EMBL" id="CCC95656.1"/>
    </source>
</evidence>
<dbReference type="AlphaFoldDB" id="G0V1Y5"/>
<protein>
    <submittedName>
        <fullName evidence="1">Uncharacterized protein TCIL3000_11_11450</fullName>
    </submittedName>
</protein>
<proteinExistence type="predicted"/>
<gene>
    <name evidence="1" type="ORF">TCIL3000_11_11450</name>
</gene>
<reference evidence="1" key="1">
    <citation type="journal article" date="2012" name="Proc. Natl. Acad. Sci. U.S.A.">
        <title>Antigenic diversity is generated by distinct evolutionary mechanisms in African trypanosome species.</title>
        <authorList>
            <person name="Jackson A.P."/>
            <person name="Berry A."/>
            <person name="Aslett M."/>
            <person name="Allison H.C."/>
            <person name="Burton P."/>
            <person name="Vavrova-Anderson J."/>
            <person name="Brown R."/>
            <person name="Browne H."/>
            <person name="Corton N."/>
            <person name="Hauser H."/>
            <person name="Gamble J."/>
            <person name="Gilderthorp R."/>
            <person name="Marcello L."/>
            <person name="McQuillan J."/>
            <person name="Otto T.D."/>
            <person name="Quail M.A."/>
            <person name="Sanders M.J."/>
            <person name="van Tonder A."/>
            <person name="Ginger M.L."/>
            <person name="Field M.C."/>
            <person name="Barry J.D."/>
            <person name="Hertz-Fowler C."/>
            <person name="Berriman M."/>
        </authorList>
    </citation>
    <scope>NUCLEOTIDE SEQUENCE</scope>
    <source>
        <strain evidence="1">IL3000</strain>
    </source>
</reference>
<dbReference type="EMBL" id="HE575324">
    <property type="protein sequence ID" value="CCC95656.1"/>
    <property type="molecule type" value="Genomic_DNA"/>
</dbReference>
<sequence length="280" mass="31121">MGPTEFKELDNLVEQYATRNSEINGWLIKTEDDSSEEPDCVGFSPFANPKAVGMCLSYTRGGVTVGANMSSNPHDTWRDFLPFLKWKQAINGVRHNFLLRLAAAPKFTYTLRHPEFFLTNETCLNDGLNSTCTATTRISPNDQVGLCFTYDPSRSGLKDYTFLLARTGCSAVRGGDILAKYSATHGLKLHVRVPTNPYTSAVVLAEKRRFIMGFEGRSPCGAQLLLNFDIVNNMVTTAVTRYLGPTWEVTLNYTFPVSKGTIWTCPSTPSPRFGVVFMAR</sequence>
<accession>G0V1Y5</accession>
<name>G0V1Y5_TRYCI</name>